<organism evidence="9 10">
    <name type="scientific">Terrihabitans rhizophilus</name>
    <dbReference type="NCBI Taxonomy" id="3092662"/>
    <lineage>
        <taxon>Bacteria</taxon>
        <taxon>Pseudomonadati</taxon>
        <taxon>Pseudomonadota</taxon>
        <taxon>Alphaproteobacteria</taxon>
        <taxon>Hyphomicrobiales</taxon>
        <taxon>Terrihabitans</taxon>
    </lineage>
</organism>
<comment type="catalytic activity">
    <reaction evidence="1 7">
        <text>6-phospho-D-glucono-1,5-lactone + H2O = 6-phospho-D-gluconate + H(+)</text>
        <dbReference type="Rhea" id="RHEA:12556"/>
        <dbReference type="ChEBI" id="CHEBI:15377"/>
        <dbReference type="ChEBI" id="CHEBI:15378"/>
        <dbReference type="ChEBI" id="CHEBI:57955"/>
        <dbReference type="ChEBI" id="CHEBI:58759"/>
        <dbReference type="EC" id="3.1.1.31"/>
    </reaction>
</comment>
<comment type="pathway">
    <text evidence="3 7">Carbohydrate degradation; pentose phosphate pathway; D-ribulose 5-phosphate from D-glucose 6-phosphate (oxidative stage): step 2/3.</text>
</comment>
<dbReference type="Pfam" id="PF01182">
    <property type="entry name" value="Glucosamine_iso"/>
    <property type="match status" value="1"/>
</dbReference>
<dbReference type="NCBIfam" id="TIGR01198">
    <property type="entry name" value="pgl"/>
    <property type="match status" value="1"/>
</dbReference>
<gene>
    <name evidence="7 9" type="primary">pgl</name>
    <name evidence="9" type="ORF">SCD90_06240</name>
</gene>
<evidence type="ECO:0000313" key="10">
    <source>
        <dbReference type="Proteomes" id="UP001274321"/>
    </source>
</evidence>
<dbReference type="Gene3D" id="3.40.50.1360">
    <property type="match status" value="1"/>
</dbReference>
<evidence type="ECO:0000256" key="1">
    <source>
        <dbReference type="ARBA" id="ARBA00000832"/>
    </source>
</evidence>
<dbReference type="PANTHER" id="PTHR11054">
    <property type="entry name" value="6-PHOSPHOGLUCONOLACTONASE"/>
    <property type="match status" value="1"/>
</dbReference>
<comment type="caution">
    <text evidence="9">The sequence shown here is derived from an EMBL/GenBank/DDBJ whole genome shotgun (WGS) entry which is preliminary data.</text>
</comment>
<evidence type="ECO:0000259" key="8">
    <source>
        <dbReference type="Pfam" id="PF01182"/>
    </source>
</evidence>
<keyword evidence="7 9" id="KW-0378">Hydrolase</keyword>
<sequence>MLDDHHINQQTDADALARAAEQWFIDTVRAGSDRIAVCLTGGSTPERLYRLLQAVDLPWERIHVFLSDERFVPPDDPRNNMSMARRALLDHVAIPTNNVHAISTETSSPEESARLYEAELKAFYGADRLDPERPLFDLVLNGMGDDGHTASLFPGSPALVEAERWAVAADAGMEPHVPRVTLTFPVLESCRASGFLVSGASKAVALDRVRKGEHVPAARLKPVGRLTWFIDRAAAGEQR</sequence>
<dbReference type="EC" id="3.1.1.31" evidence="5 7"/>
<dbReference type="InterPro" id="IPR039104">
    <property type="entry name" value="6PGL"/>
</dbReference>
<dbReference type="CDD" id="cd01400">
    <property type="entry name" value="6PGL"/>
    <property type="match status" value="1"/>
</dbReference>
<protein>
    <recommendedName>
        <fullName evidence="6 7">6-phosphogluconolactonase</fullName>
        <shortName evidence="7">6PGL</shortName>
        <ecNumber evidence="5 7">3.1.1.31</ecNumber>
    </recommendedName>
</protein>
<dbReference type="InterPro" id="IPR006148">
    <property type="entry name" value="Glc/Gal-6P_isomerase"/>
</dbReference>
<dbReference type="EMBL" id="JAXAFJ010000002">
    <property type="protein sequence ID" value="MDX6805656.1"/>
    <property type="molecule type" value="Genomic_DNA"/>
</dbReference>
<dbReference type="RefSeq" id="WP_319843762.1">
    <property type="nucleotide sequence ID" value="NZ_JAXAFJ010000002.1"/>
</dbReference>
<proteinExistence type="inferred from homology"/>
<keyword evidence="10" id="KW-1185">Reference proteome</keyword>
<dbReference type="InterPro" id="IPR005900">
    <property type="entry name" value="6-phosphogluconolactonase_DevB"/>
</dbReference>
<feature type="domain" description="Glucosamine/galactosamine-6-phosphate isomerase" evidence="8">
    <location>
        <begin position="12"/>
        <end position="228"/>
    </location>
</feature>
<comment type="function">
    <text evidence="2 7">Hydrolysis of 6-phosphogluconolactone to 6-phosphogluconate.</text>
</comment>
<dbReference type="SUPFAM" id="SSF100950">
    <property type="entry name" value="NagB/RpiA/CoA transferase-like"/>
    <property type="match status" value="1"/>
</dbReference>
<evidence type="ECO:0000256" key="2">
    <source>
        <dbReference type="ARBA" id="ARBA00002681"/>
    </source>
</evidence>
<dbReference type="PANTHER" id="PTHR11054:SF0">
    <property type="entry name" value="6-PHOSPHOGLUCONOLACTONASE"/>
    <property type="match status" value="1"/>
</dbReference>
<evidence type="ECO:0000256" key="3">
    <source>
        <dbReference type="ARBA" id="ARBA00004961"/>
    </source>
</evidence>
<accession>A0ABU4RLF5</accession>
<evidence type="ECO:0000256" key="5">
    <source>
        <dbReference type="ARBA" id="ARBA00013198"/>
    </source>
</evidence>
<evidence type="ECO:0000256" key="6">
    <source>
        <dbReference type="ARBA" id="ARBA00020337"/>
    </source>
</evidence>
<evidence type="ECO:0000256" key="4">
    <source>
        <dbReference type="ARBA" id="ARBA00010662"/>
    </source>
</evidence>
<dbReference type="Proteomes" id="UP001274321">
    <property type="component" value="Unassembled WGS sequence"/>
</dbReference>
<dbReference type="GO" id="GO:0017057">
    <property type="term" value="F:6-phosphogluconolactonase activity"/>
    <property type="evidence" value="ECO:0007669"/>
    <property type="project" value="UniProtKB-EC"/>
</dbReference>
<dbReference type="InterPro" id="IPR037171">
    <property type="entry name" value="NagB/RpiA_transferase-like"/>
</dbReference>
<evidence type="ECO:0000313" key="9">
    <source>
        <dbReference type="EMBL" id="MDX6805656.1"/>
    </source>
</evidence>
<name>A0ABU4RLF5_9HYPH</name>
<reference evidence="9 10" key="1">
    <citation type="submission" date="2023-11" db="EMBL/GenBank/DDBJ databases">
        <authorList>
            <person name="Bao R."/>
        </authorList>
    </citation>
    <scope>NUCLEOTIDE SEQUENCE [LARGE SCALE GENOMIC DNA]</scope>
    <source>
        <strain evidence="9 10">PJ23</strain>
    </source>
</reference>
<comment type="similarity">
    <text evidence="4 7">Belongs to the glucosamine/galactosamine-6-phosphate isomerase family. 6-phosphogluconolactonase subfamily.</text>
</comment>
<evidence type="ECO:0000256" key="7">
    <source>
        <dbReference type="RuleBase" id="RU365095"/>
    </source>
</evidence>